<evidence type="ECO:0000313" key="4">
    <source>
        <dbReference type="Proteomes" id="UP000593567"/>
    </source>
</evidence>
<feature type="compositionally biased region" description="Polar residues" evidence="2">
    <location>
        <begin position="334"/>
        <end position="347"/>
    </location>
</feature>
<gene>
    <name evidence="3" type="ORF">EB796_019791</name>
</gene>
<keyword evidence="1" id="KW-0175">Coiled coil</keyword>
<comment type="caution">
    <text evidence="3">The sequence shown here is derived from an EMBL/GenBank/DDBJ whole genome shotgun (WGS) entry which is preliminary data.</text>
</comment>
<sequence length="381" mass="41014">MVSKMAEAEKQNKTIADLLLKEQEERQKFDDNRLLQLEARMEKQLMDFDIEREQYKVRLRKEESKVKDLLHQLTDIKKTVLSLHHDTPDSNIASNVTTQTLSNSVKDHEVAANALSGSVVISRNHSVPPPAVLSTSLTSHHHLQQRVVNSVESKTSYVDLGPSRLLSSQTPGDSKLAASAQGNQLESAKLESAKMKHSPALHVSSTKPSTVAQSSPQSRISYYRSSAGTSQVSNRSSNVSSPKLQHASANKHSESIPSPILASGTSIPTRVSSKAVPVTCSVATNIHTPKKTLKITATSNVGSKSVMASIPTLVSTTPTPSSGDEKVIHVSNWKSLPSGSDAGNTSVADKPAVMVKPKPPPPVRNVSLPPSKKFPVIENTS</sequence>
<name>A0A7J7J7I6_BUGNE</name>
<keyword evidence="4" id="KW-1185">Reference proteome</keyword>
<evidence type="ECO:0000256" key="1">
    <source>
        <dbReference type="SAM" id="Coils"/>
    </source>
</evidence>
<dbReference type="EMBL" id="VXIV02002939">
    <property type="protein sequence ID" value="KAF6021897.1"/>
    <property type="molecule type" value="Genomic_DNA"/>
</dbReference>
<organism evidence="3 4">
    <name type="scientific">Bugula neritina</name>
    <name type="common">Brown bryozoan</name>
    <name type="synonym">Sertularia neritina</name>
    <dbReference type="NCBI Taxonomy" id="10212"/>
    <lineage>
        <taxon>Eukaryota</taxon>
        <taxon>Metazoa</taxon>
        <taxon>Spiralia</taxon>
        <taxon>Lophotrochozoa</taxon>
        <taxon>Bryozoa</taxon>
        <taxon>Gymnolaemata</taxon>
        <taxon>Cheilostomatida</taxon>
        <taxon>Flustrina</taxon>
        <taxon>Buguloidea</taxon>
        <taxon>Bugulidae</taxon>
        <taxon>Bugula</taxon>
    </lineage>
</organism>
<proteinExistence type="predicted"/>
<feature type="region of interest" description="Disordered" evidence="2">
    <location>
        <begin position="334"/>
        <end position="381"/>
    </location>
</feature>
<evidence type="ECO:0000313" key="3">
    <source>
        <dbReference type="EMBL" id="KAF6021897.1"/>
    </source>
</evidence>
<feature type="compositionally biased region" description="Low complexity" evidence="2">
    <location>
        <begin position="230"/>
        <end position="241"/>
    </location>
</feature>
<reference evidence="3" key="1">
    <citation type="submission" date="2020-06" db="EMBL/GenBank/DDBJ databases">
        <title>Draft genome of Bugula neritina, a colonial animal packing powerful symbionts and potential medicines.</title>
        <authorList>
            <person name="Rayko M."/>
        </authorList>
    </citation>
    <scope>NUCLEOTIDE SEQUENCE [LARGE SCALE GENOMIC DNA]</scope>
    <source>
        <strain evidence="3">Kwan_BN1</strain>
    </source>
</reference>
<feature type="region of interest" description="Disordered" evidence="2">
    <location>
        <begin position="162"/>
        <end position="264"/>
    </location>
</feature>
<dbReference type="AlphaFoldDB" id="A0A7J7J7I6"/>
<protein>
    <submittedName>
        <fullName evidence="3">Uncharacterized protein</fullName>
    </submittedName>
</protein>
<dbReference type="OrthoDB" id="6021133at2759"/>
<accession>A0A7J7J7I6</accession>
<evidence type="ECO:0000256" key="2">
    <source>
        <dbReference type="SAM" id="MobiDB-lite"/>
    </source>
</evidence>
<feature type="compositionally biased region" description="Polar residues" evidence="2">
    <location>
        <begin position="203"/>
        <end position="229"/>
    </location>
</feature>
<dbReference type="Proteomes" id="UP000593567">
    <property type="component" value="Unassembled WGS sequence"/>
</dbReference>
<feature type="coiled-coil region" evidence="1">
    <location>
        <begin position="5"/>
        <end position="79"/>
    </location>
</feature>